<reference evidence="1 2" key="1">
    <citation type="submission" date="2022-05" db="EMBL/GenBank/DDBJ databases">
        <title>Genome Sequencing of Bee-Associated Microbes.</title>
        <authorList>
            <person name="Dunlap C."/>
        </authorList>
    </citation>
    <scope>NUCLEOTIDE SEQUENCE [LARGE SCALE GENOMIC DNA]</scope>
    <source>
        <strain evidence="1 2">NRRL B-14421</strain>
    </source>
</reference>
<gene>
    <name evidence="1" type="ORF">M5X19_04030</name>
</gene>
<dbReference type="InterPro" id="IPR013389">
    <property type="entry name" value="CRISPR-assoc_prot_Cas8b"/>
</dbReference>
<dbReference type="Proteomes" id="UP001527099">
    <property type="component" value="Unassembled WGS sequence"/>
</dbReference>
<dbReference type="RefSeq" id="WP_268613722.1">
    <property type="nucleotide sequence ID" value="NZ_JAMDMX010000009.1"/>
</dbReference>
<dbReference type="Pfam" id="PF09484">
    <property type="entry name" value="Cas_TM1802"/>
    <property type="match status" value="1"/>
</dbReference>
<protein>
    <submittedName>
        <fullName evidence="1">TIGR02556 family CRISPR-associated protein</fullName>
    </submittedName>
</protein>
<accession>A0ABT4G7G4</accession>
<evidence type="ECO:0000313" key="1">
    <source>
        <dbReference type="EMBL" id="MCY9692095.1"/>
    </source>
</evidence>
<proteinExistence type="predicted"/>
<dbReference type="NCBIfam" id="TIGR02591">
    <property type="entry name" value="cas_Csh1"/>
    <property type="match status" value="1"/>
</dbReference>
<name>A0ABT4G7G4_9BACL</name>
<sequence length="596" mass="68401">MITAIQEIGAEILGKNSTTDPALLLAQDPNSSTNYPMMLLIELETTSGDTNQFVFKRVGLEETKSKGFETYLYRRRGANGANYTPTCLITGLEKTWKTRVLSWFTWVEGLSNKLSADAVSYFSGIQAALLIANEVILEESTKILNSSKASFGITLKVDNQKIGEISFFKEAMVYLVNEKDLEVSASGKLCSVCGANGVAVIGNLNVFKFYTMDKPGFIAGNFREDLAWRNYPVCLNCKSAIEEGKNYLEKNMRFSFYGLNYLLIPKFLFHSEGNEYISKMIEKWKNKISIADSEMRNRLTNDEAEILRVLSEETNQLQFDLLFLFSPPGSSAERIFLHLEDVTTYRLKALFDAKTEVEALLSLSDKSFYSFAKIRSFFSKSDEGKRDNDLNKYFLEVVNHCFTKTEIDYRFFFPFFMKRIRSVMYEEGFTFSNTVRDAVMNLHYFERIGLFKPVKEAVMVEDRYAALIQKYGNNLDSGAKQGIFLLGGLTQMLLDFQKEDRDATPFLKQLKGFKMNQQDVLGLVPKIIDKLNSYKIYGARFKELAESLIERFLIESIHWKMSIDEINFYFVSGMSLSREIKEVFYKKKEDLSNDKE</sequence>
<dbReference type="EMBL" id="JAMDMX010000009">
    <property type="protein sequence ID" value="MCY9692095.1"/>
    <property type="molecule type" value="Genomic_DNA"/>
</dbReference>
<keyword evidence="2" id="KW-1185">Reference proteome</keyword>
<dbReference type="InterPro" id="IPR013420">
    <property type="entry name" value="CRISPR-assoc_prot_Cas8b/Csh1_C"/>
</dbReference>
<dbReference type="NCBIfam" id="TIGR02556">
    <property type="entry name" value="cas_TM1802"/>
    <property type="match status" value="1"/>
</dbReference>
<organism evidence="1 2">
    <name type="scientific">Paenibacillus alginolyticus</name>
    <dbReference type="NCBI Taxonomy" id="59839"/>
    <lineage>
        <taxon>Bacteria</taxon>
        <taxon>Bacillati</taxon>
        <taxon>Bacillota</taxon>
        <taxon>Bacilli</taxon>
        <taxon>Bacillales</taxon>
        <taxon>Paenibacillaceae</taxon>
        <taxon>Paenibacillus</taxon>
    </lineage>
</organism>
<comment type="caution">
    <text evidence="1">The sequence shown here is derived from an EMBL/GenBank/DDBJ whole genome shotgun (WGS) entry which is preliminary data.</text>
</comment>
<evidence type="ECO:0000313" key="2">
    <source>
        <dbReference type="Proteomes" id="UP001527099"/>
    </source>
</evidence>